<proteinExistence type="predicted"/>
<accession>A0A0S7BBV3</accession>
<dbReference type="GO" id="GO:0016301">
    <property type="term" value="F:kinase activity"/>
    <property type="evidence" value="ECO:0007669"/>
    <property type="project" value="UniProtKB-KW"/>
</dbReference>
<name>A0A0S7BBV3_9CHLR</name>
<keyword evidence="1" id="KW-0808">Transferase</keyword>
<gene>
    <name evidence="1" type="ORF">LARV_00485</name>
</gene>
<dbReference type="OrthoDB" id="1550822at2"/>
<dbReference type="SUPFAM" id="SSF52540">
    <property type="entry name" value="P-loop containing nucleoside triphosphate hydrolases"/>
    <property type="match status" value="1"/>
</dbReference>
<protein>
    <submittedName>
        <fullName evidence="1">Predicted nucleotide kinase</fullName>
    </submittedName>
</protein>
<evidence type="ECO:0000313" key="1">
    <source>
        <dbReference type="EMBL" id="GAP12749.1"/>
    </source>
</evidence>
<organism evidence="1">
    <name type="scientific">Longilinea arvoryzae</name>
    <dbReference type="NCBI Taxonomy" id="360412"/>
    <lineage>
        <taxon>Bacteria</taxon>
        <taxon>Bacillati</taxon>
        <taxon>Chloroflexota</taxon>
        <taxon>Anaerolineae</taxon>
        <taxon>Anaerolineales</taxon>
        <taxon>Anaerolineaceae</taxon>
        <taxon>Longilinea</taxon>
    </lineage>
</organism>
<dbReference type="Gene3D" id="3.40.50.300">
    <property type="entry name" value="P-loop containing nucleotide triphosphate hydrolases"/>
    <property type="match status" value="1"/>
</dbReference>
<keyword evidence="2" id="KW-1185">Reference proteome</keyword>
<dbReference type="RefSeq" id="WP_075072149.1">
    <property type="nucleotide sequence ID" value="NZ_DF967972.1"/>
</dbReference>
<dbReference type="EMBL" id="DF967972">
    <property type="protein sequence ID" value="GAP12749.1"/>
    <property type="molecule type" value="Genomic_DNA"/>
</dbReference>
<sequence>MKPKLILIGGEAWTGKSTCAEILYRRLNNSAWLDGDDVWRVNPWSLDDPRLRTSDVNMAFVLQTYLQSRFDYVILSSIVLSEPAITARILERIQGVDYTLISITLMCDAATLAERARLRDENVDPCFLLLERTRSLTDTLKIDTAGKTPEMVVEEMLAVIQGVK</sequence>
<keyword evidence="1" id="KW-0418">Kinase</keyword>
<dbReference type="InterPro" id="IPR027417">
    <property type="entry name" value="P-loop_NTPase"/>
</dbReference>
<dbReference type="STRING" id="360412.LARV_00485"/>
<evidence type="ECO:0000313" key="2">
    <source>
        <dbReference type="Proteomes" id="UP000055060"/>
    </source>
</evidence>
<dbReference type="AlphaFoldDB" id="A0A0S7BBV3"/>
<dbReference type="Proteomes" id="UP000055060">
    <property type="component" value="Unassembled WGS sequence"/>
</dbReference>
<reference evidence="1" key="1">
    <citation type="submission" date="2015-07" db="EMBL/GenBank/DDBJ databases">
        <title>Draft Genome Sequences of Anaerolinea thermolimosa IMO-1, Bellilinea caldifistulae GOMI-1, Leptolinea tardivitalis YMTK-2, Levilinea saccharolytica KIBI-1,Longilinea arvoryzae KOME-1, Previously Described as Members of the Anaerolineaceae (Chloroflexi).</title>
        <authorList>
            <person name="Sekiguchi Y."/>
            <person name="Ohashi A."/>
            <person name="Matsuura N."/>
            <person name="Tourlousse M.D."/>
        </authorList>
    </citation>
    <scope>NUCLEOTIDE SEQUENCE [LARGE SCALE GENOMIC DNA]</scope>
    <source>
        <strain evidence="1">KOME-1</strain>
    </source>
</reference>